<keyword evidence="2" id="KW-0732">Signal</keyword>
<dbReference type="InterPro" id="IPR001368">
    <property type="entry name" value="TNFR/NGFR_Cys_rich_reg"/>
</dbReference>
<comment type="caution">
    <text evidence="12">The sequence shown here is derived from an EMBL/GenBank/DDBJ whole genome shotgun (WGS) entry which is preliminary data.</text>
</comment>
<feature type="disulfide bond" evidence="6">
    <location>
        <begin position="103"/>
        <end position="116"/>
    </location>
</feature>
<evidence type="ECO:0000256" key="7">
    <source>
        <dbReference type="RuleBase" id="RU367033"/>
    </source>
</evidence>
<dbReference type="InterPro" id="IPR000488">
    <property type="entry name" value="Death_dom"/>
</dbReference>
<sequence length="960" mass="106953">MLTLVGEGLSVVVDKLRLLAEVLTLVGKQLTLVGEVLTVDAEQLTLSLNKTEAHHSPQTICPGQKCPPGHSSFCPQNATRRCIQCKEGTFSSHASRMKACRPCSRCRDDEYEIRPCTPTSNVVCRKCRQCPPGSEVENSCEGKKDTVCKKCNTLDSGRKCKNRGLQRTPDISHSEGRKIWNKDQHAKDASLVKDQIEKPWFSGSSQPTHHVKPSPKIQTLQSTSSNGPTPSVVSFTSRHVVSITSFVKGSTKDVPFKETLIEPFPDVQATKYSPTTSPSTNSGGSDLKYARVIHIQHDQPKVPRRAHTRRNAEHNGTRKASPFPAFQLSSMAFKDVGSGTMFSVPDIRGVPEVSTTLSSVHTNVKIPVPENQEEGDSKGSLHLYLAIGAVVILVICILFFVGFTRHKLRKGPLFSCKSVIIQRCPRCPGSSNCCHSDSLSSVAEVHAEQGDCRPPAIVPVKDFSEGELSCEPTLVTHVVEVDVHPTVFDLFPAIRGLDDSSGSYPQYLARAEATFDSSGGRLTAEDSNVTINVESGAVHNGVSQQFYFGVVYDDTLLLRDIPETPERSLISPVIKCGPDDIDLLKPVEIILPHCLYMDEVKKSWVSVFRCRQFSEKDPMNWERVPSEKEKTCHSKAWFTVKKDTIHIKTKTFSFWSVFCCGGPKRKRATVFVSKPNPGRNLLHLRFYIYSDNEDSRKRMERKEKEKFPDSKASMEKPFKMYNDTNDITVWLRPEELAKNGWELDQTYATQTYSYDMAYKNGYRTYESCSYAVNPTRASLEGVNDFSCSLYFQQEEHPEHFIYVNPGISLTPQQTFNGYHVEGPGSGNNSSASAAENFSREPQFPESFQDEPVTQEICLSISKDIGADWKNVLRHLGMKETAIKNLDEDYKNCNVAEKCYQGLIKWQTEKGPEEARTKQLCGALHEANCPEALNTLLSRGDGGRSVTSESETPNCTPLPAE</sequence>
<comment type="function">
    <text evidence="7">Receptor for netrin required for axon guidance. Mediates axon repulsion of neuronal growth cones in the developing nervous system upon ligand binding.</text>
</comment>
<dbReference type="PROSITE" id="PS50050">
    <property type="entry name" value="TNFR_NGFR_2"/>
    <property type="match status" value="1"/>
</dbReference>
<feature type="transmembrane region" description="Helical" evidence="7">
    <location>
        <begin position="381"/>
        <end position="403"/>
    </location>
</feature>
<evidence type="ECO:0000256" key="8">
    <source>
        <dbReference type="SAM" id="MobiDB-lite"/>
    </source>
</evidence>
<feature type="repeat" description="TNFR-Cys" evidence="6">
    <location>
        <begin position="84"/>
        <end position="124"/>
    </location>
</feature>
<keyword evidence="3" id="KW-0677">Repeat</keyword>
<dbReference type="PROSITE" id="PS50017">
    <property type="entry name" value="DEATH_DOMAIN"/>
    <property type="match status" value="1"/>
</dbReference>
<comment type="similarity">
    <text evidence="7">Belongs to the unc-5 family.</text>
</comment>
<gene>
    <name evidence="12" type="ORF">PLOB_00005230</name>
</gene>
<name>A0ABN8QGE4_9CNID</name>
<keyword evidence="1" id="KW-0053">Apoptosis</keyword>
<feature type="region of interest" description="Disordered" evidence="8">
    <location>
        <begin position="202"/>
        <end position="231"/>
    </location>
</feature>
<evidence type="ECO:0000256" key="4">
    <source>
        <dbReference type="ARBA" id="ARBA00023157"/>
    </source>
</evidence>
<dbReference type="SUPFAM" id="SSF47986">
    <property type="entry name" value="DEATH domain"/>
    <property type="match status" value="1"/>
</dbReference>
<organism evidence="12 13">
    <name type="scientific">Porites lobata</name>
    <dbReference type="NCBI Taxonomy" id="104759"/>
    <lineage>
        <taxon>Eukaryota</taxon>
        <taxon>Metazoa</taxon>
        <taxon>Cnidaria</taxon>
        <taxon>Anthozoa</taxon>
        <taxon>Hexacorallia</taxon>
        <taxon>Scleractinia</taxon>
        <taxon>Fungiina</taxon>
        <taxon>Poritidae</taxon>
        <taxon>Porites</taxon>
    </lineage>
</organism>
<feature type="compositionally biased region" description="Polar residues" evidence="8">
    <location>
        <begin position="216"/>
        <end position="231"/>
    </location>
</feature>
<feature type="compositionally biased region" description="Low complexity" evidence="8">
    <location>
        <begin position="826"/>
        <end position="840"/>
    </location>
</feature>
<keyword evidence="7" id="KW-0675">Receptor</keyword>
<keyword evidence="13" id="KW-1185">Reference proteome</keyword>
<dbReference type="InterPro" id="IPR037936">
    <property type="entry name" value="UNC5A-D"/>
</dbReference>
<reference evidence="12 13" key="1">
    <citation type="submission" date="2022-05" db="EMBL/GenBank/DDBJ databases">
        <authorList>
            <consortium name="Genoscope - CEA"/>
            <person name="William W."/>
        </authorList>
    </citation>
    <scope>NUCLEOTIDE SEQUENCE [LARGE SCALE GENOMIC DNA]</scope>
</reference>
<evidence type="ECO:0000259" key="11">
    <source>
        <dbReference type="PROSITE" id="PS51145"/>
    </source>
</evidence>
<dbReference type="PANTHER" id="PTHR12582">
    <property type="entry name" value="NETRIN RECEPTOR UNC5"/>
    <property type="match status" value="1"/>
</dbReference>
<keyword evidence="7" id="KW-0393">Immunoglobulin domain</keyword>
<dbReference type="PROSITE" id="PS00652">
    <property type="entry name" value="TNFR_NGFR_1"/>
    <property type="match status" value="1"/>
</dbReference>
<dbReference type="SMART" id="SM00218">
    <property type="entry name" value="ZU5"/>
    <property type="match status" value="1"/>
</dbReference>
<keyword evidence="7" id="KW-0812">Transmembrane</keyword>
<dbReference type="Pfam" id="PF00791">
    <property type="entry name" value="ZU5"/>
    <property type="match status" value="1"/>
</dbReference>
<feature type="region of interest" description="Disordered" evidence="8">
    <location>
        <begin position="820"/>
        <end position="845"/>
    </location>
</feature>
<accession>A0ABN8QGE4</accession>
<keyword evidence="7" id="KW-0472">Membrane</keyword>
<evidence type="ECO:0000256" key="2">
    <source>
        <dbReference type="ARBA" id="ARBA00022729"/>
    </source>
</evidence>
<feature type="disulfide bond" evidence="6">
    <location>
        <begin position="106"/>
        <end position="124"/>
    </location>
</feature>
<dbReference type="Pfam" id="PF00020">
    <property type="entry name" value="TNFR_c6"/>
    <property type="match status" value="1"/>
</dbReference>
<feature type="domain" description="TNFR-Cys" evidence="10">
    <location>
        <begin position="84"/>
        <end position="124"/>
    </location>
</feature>
<feature type="domain" description="Death" evidence="9">
    <location>
        <begin position="853"/>
        <end position="939"/>
    </location>
</feature>
<dbReference type="PANTHER" id="PTHR12582:SF41">
    <property type="entry name" value="UNC5C-LIKE PROTEIN"/>
    <property type="match status" value="1"/>
</dbReference>
<proteinExistence type="inferred from homology"/>
<evidence type="ECO:0000313" key="13">
    <source>
        <dbReference type="Proteomes" id="UP001159405"/>
    </source>
</evidence>
<dbReference type="InterPro" id="IPR011029">
    <property type="entry name" value="DEATH-like_dom_sf"/>
</dbReference>
<keyword evidence="4 6" id="KW-1015">Disulfide bond</keyword>
<feature type="region of interest" description="Disordered" evidence="8">
    <location>
        <begin position="937"/>
        <end position="960"/>
    </location>
</feature>
<dbReference type="PROSITE" id="PS51145">
    <property type="entry name" value="ZU5"/>
    <property type="match status" value="1"/>
</dbReference>
<keyword evidence="7" id="KW-0217">Developmental protein</keyword>
<comment type="subcellular location">
    <subcellularLocation>
        <location evidence="7">Cell membrane</location>
        <topology evidence="7">Single-pass type I membrane protein</topology>
    </subcellularLocation>
</comment>
<dbReference type="Gene3D" id="1.10.533.10">
    <property type="entry name" value="Death Domain, Fas"/>
    <property type="match status" value="1"/>
</dbReference>
<feature type="compositionally biased region" description="Polar residues" evidence="8">
    <location>
        <begin position="944"/>
        <end position="954"/>
    </location>
</feature>
<keyword evidence="5" id="KW-0325">Glycoprotein</keyword>
<dbReference type="EMBL" id="CALNXK010000122">
    <property type="protein sequence ID" value="CAH3162252.1"/>
    <property type="molecule type" value="Genomic_DNA"/>
</dbReference>
<dbReference type="Gene3D" id="2.10.50.10">
    <property type="entry name" value="Tumor Necrosis Factor Receptor, subunit A, domain 2"/>
    <property type="match status" value="2"/>
</dbReference>
<feature type="region of interest" description="Disordered" evidence="8">
    <location>
        <begin position="299"/>
        <end position="320"/>
    </location>
</feature>
<dbReference type="Proteomes" id="UP001159405">
    <property type="component" value="Unassembled WGS sequence"/>
</dbReference>
<dbReference type="InterPro" id="IPR000906">
    <property type="entry name" value="ZU5_dom"/>
</dbReference>
<keyword evidence="7" id="KW-1133">Transmembrane helix</keyword>
<dbReference type="CDD" id="cd01670">
    <property type="entry name" value="Death"/>
    <property type="match status" value="1"/>
</dbReference>
<dbReference type="Gene3D" id="2.60.220.30">
    <property type="match status" value="1"/>
</dbReference>
<evidence type="ECO:0000259" key="10">
    <source>
        <dbReference type="PROSITE" id="PS50050"/>
    </source>
</evidence>
<dbReference type="SMART" id="SM00208">
    <property type="entry name" value="TNFR"/>
    <property type="match status" value="1"/>
</dbReference>
<evidence type="ECO:0000256" key="6">
    <source>
        <dbReference type="PROSITE-ProRule" id="PRU00206"/>
    </source>
</evidence>
<feature type="domain" description="ZU5" evidence="11">
    <location>
        <begin position="509"/>
        <end position="661"/>
    </location>
</feature>
<evidence type="ECO:0000256" key="3">
    <source>
        <dbReference type="ARBA" id="ARBA00022737"/>
    </source>
</evidence>
<dbReference type="SMART" id="SM00005">
    <property type="entry name" value="DEATH"/>
    <property type="match status" value="1"/>
</dbReference>
<evidence type="ECO:0000256" key="1">
    <source>
        <dbReference type="ARBA" id="ARBA00022703"/>
    </source>
</evidence>
<evidence type="ECO:0000313" key="12">
    <source>
        <dbReference type="EMBL" id="CAH3162252.1"/>
    </source>
</evidence>
<evidence type="ECO:0000256" key="5">
    <source>
        <dbReference type="ARBA" id="ARBA00023180"/>
    </source>
</evidence>
<protein>
    <recommendedName>
        <fullName evidence="7">Netrin receptor UNC5</fullName>
    </recommendedName>
</protein>
<evidence type="ECO:0000259" key="9">
    <source>
        <dbReference type="PROSITE" id="PS50017"/>
    </source>
</evidence>
<feature type="disulfide bond" evidence="6">
    <location>
        <begin position="85"/>
        <end position="100"/>
    </location>
</feature>
<dbReference type="Pfam" id="PF00531">
    <property type="entry name" value="Death"/>
    <property type="match status" value="1"/>
</dbReference>